<comment type="similarity">
    <text evidence="1">Belongs to the ABC transporter superfamily.</text>
</comment>
<dbReference type="CDD" id="cd03257">
    <property type="entry name" value="ABC_NikE_OppD_transporters"/>
    <property type="match status" value="1"/>
</dbReference>
<dbReference type="SUPFAM" id="SSF52540">
    <property type="entry name" value="P-loop containing nucleoside triphosphate hydrolases"/>
    <property type="match status" value="1"/>
</dbReference>
<gene>
    <name evidence="7" type="ORF">BIZ92_24310</name>
</gene>
<dbReference type="PROSITE" id="PS00211">
    <property type="entry name" value="ABC_TRANSPORTER_1"/>
    <property type="match status" value="1"/>
</dbReference>
<dbReference type="InterPro" id="IPR017871">
    <property type="entry name" value="ABC_transporter-like_CS"/>
</dbReference>
<keyword evidence="3" id="KW-0472">Membrane</keyword>
<dbReference type="GO" id="GO:0015833">
    <property type="term" value="P:peptide transport"/>
    <property type="evidence" value="ECO:0007669"/>
    <property type="project" value="InterPro"/>
</dbReference>
<organism evidence="7 8">
    <name type="scientific">Alcaligenes xylosoxydans xylosoxydans</name>
    <name type="common">Achromobacter xylosoxidans</name>
    <dbReference type="NCBI Taxonomy" id="85698"/>
    <lineage>
        <taxon>Bacteria</taxon>
        <taxon>Pseudomonadati</taxon>
        <taxon>Pseudomonadota</taxon>
        <taxon>Betaproteobacteria</taxon>
        <taxon>Burkholderiales</taxon>
        <taxon>Alcaligenaceae</taxon>
        <taxon>Achromobacter</taxon>
    </lineage>
</organism>
<keyword evidence="4" id="KW-0547">Nucleotide-binding</keyword>
<dbReference type="Pfam" id="PF00005">
    <property type="entry name" value="ABC_tran"/>
    <property type="match status" value="1"/>
</dbReference>
<dbReference type="RefSeq" id="WP_235612484.1">
    <property type="nucleotide sequence ID" value="NZ_AP028040.1"/>
</dbReference>
<sequence length="287" mass="31349">MTDFILRAEGVTKDYVAARGLLGRPTRVVHAVKDVSLAMAPGTTLALVGESGSGKSTLGRCIAGLLRPSAGRIHLAGHDVGQLAGHDVGQLAGPALRAFRRQVQTIFQDPYSSLNPRRTVGDAIMDGMVIHRLHTPDERRARMLALLQRVGLRPEHAQRFPHQFSGGQRQRIAIARALALEPRFIIADEAVSALDVSVKAQVLDLLADLQAEHGLTYLFISHDLGVVRHFADRVAIMAAGELVEEGECDRIFEAPAHDYTRRLIAAVPRPDPTRRRLRPPVGQVRPV</sequence>
<feature type="domain" description="ABC transporter" evidence="6">
    <location>
        <begin position="6"/>
        <end position="264"/>
    </location>
</feature>
<dbReference type="InterPro" id="IPR050319">
    <property type="entry name" value="ABC_transp_ATP-bind"/>
</dbReference>
<evidence type="ECO:0000256" key="4">
    <source>
        <dbReference type="ARBA" id="ARBA00022741"/>
    </source>
</evidence>
<keyword evidence="5" id="KW-0067">ATP-binding</keyword>
<dbReference type="Proteomes" id="UP000187251">
    <property type="component" value="Unassembled WGS sequence"/>
</dbReference>
<dbReference type="PROSITE" id="PS50893">
    <property type="entry name" value="ABC_TRANSPORTER_2"/>
    <property type="match status" value="1"/>
</dbReference>
<dbReference type="GO" id="GO:0005524">
    <property type="term" value="F:ATP binding"/>
    <property type="evidence" value="ECO:0007669"/>
    <property type="project" value="UniProtKB-KW"/>
</dbReference>
<dbReference type="Pfam" id="PF08352">
    <property type="entry name" value="oligo_HPY"/>
    <property type="match status" value="1"/>
</dbReference>
<dbReference type="EMBL" id="MJMN01000011">
    <property type="protein sequence ID" value="OMG89227.1"/>
    <property type="molecule type" value="Genomic_DNA"/>
</dbReference>
<dbReference type="PANTHER" id="PTHR43776:SF7">
    <property type="entry name" value="D,D-DIPEPTIDE TRANSPORT ATP-BINDING PROTEIN DDPF-RELATED"/>
    <property type="match status" value="1"/>
</dbReference>
<dbReference type="InterPro" id="IPR003439">
    <property type="entry name" value="ABC_transporter-like_ATP-bd"/>
</dbReference>
<name>A0A1R1JV34_ALCXX</name>
<evidence type="ECO:0000256" key="3">
    <source>
        <dbReference type="ARBA" id="ARBA00022475"/>
    </source>
</evidence>
<evidence type="ECO:0000256" key="1">
    <source>
        <dbReference type="ARBA" id="ARBA00005417"/>
    </source>
</evidence>
<evidence type="ECO:0000259" key="6">
    <source>
        <dbReference type="PROSITE" id="PS50893"/>
    </source>
</evidence>
<evidence type="ECO:0000313" key="7">
    <source>
        <dbReference type="EMBL" id="OMG89227.1"/>
    </source>
</evidence>
<dbReference type="GO" id="GO:0055085">
    <property type="term" value="P:transmembrane transport"/>
    <property type="evidence" value="ECO:0007669"/>
    <property type="project" value="UniProtKB-ARBA"/>
</dbReference>
<evidence type="ECO:0000313" key="8">
    <source>
        <dbReference type="Proteomes" id="UP000187251"/>
    </source>
</evidence>
<reference evidence="7 8" key="1">
    <citation type="submission" date="2016-09" db="EMBL/GenBank/DDBJ databases">
        <title>Phylogenomics of Achromobacter.</title>
        <authorList>
            <person name="Jeukens J."/>
            <person name="Freschi L."/>
            <person name="Vincent A.T."/>
            <person name="Emond-Rheault J.-G."/>
            <person name="Kukavica-Ibrulj I."/>
            <person name="Charette S.J."/>
            <person name="Levesque R.C."/>
        </authorList>
    </citation>
    <scope>NUCLEOTIDE SEQUENCE [LARGE SCALE GENOMIC DNA]</scope>
    <source>
        <strain evidence="7 8">AUS488</strain>
    </source>
</reference>
<comment type="caution">
    <text evidence="7">The sequence shown here is derived from an EMBL/GenBank/DDBJ whole genome shotgun (WGS) entry which is preliminary data.</text>
</comment>
<evidence type="ECO:0000256" key="5">
    <source>
        <dbReference type="ARBA" id="ARBA00022840"/>
    </source>
</evidence>
<keyword evidence="2" id="KW-0813">Transport</keyword>
<dbReference type="InterPro" id="IPR003593">
    <property type="entry name" value="AAA+_ATPase"/>
</dbReference>
<evidence type="ECO:0000256" key="2">
    <source>
        <dbReference type="ARBA" id="ARBA00022448"/>
    </source>
</evidence>
<keyword evidence="3" id="KW-1003">Cell membrane</keyword>
<dbReference type="GO" id="GO:0016887">
    <property type="term" value="F:ATP hydrolysis activity"/>
    <property type="evidence" value="ECO:0007669"/>
    <property type="project" value="InterPro"/>
</dbReference>
<proteinExistence type="inferred from homology"/>
<dbReference type="Gene3D" id="3.40.50.300">
    <property type="entry name" value="P-loop containing nucleotide triphosphate hydrolases"/>
    <property type="match status" value="1"/>
</dbReference>
<dbReference type="AlphaFoldDB" id="A0A1R1JV34"/>
<accession>A0A1R1JV34</accession>
<dbReference type="PANTHER" id="PTHR43776">
    <property type="entry name" value="TRANSPORT ATP-BINDING PROTEIN"/>
    <property type="match status" value="1"/>
</dbReference>
<dbReference type="FunFam" id="3.40.50.300:FF:000016">
    <property type="entry name" value="Oligopeptide ABC transporter ATP-binding component"/>
    <property type="match status" value="1"/>
</dbReference>
<dbReference type="SMART" id="SM00382">
    <property type="entry name" value="AAA"/>
    <property type="match status" value="1"/>
</dbReference>
<dbReference type="InterPro" id="IPR027417">
    <property type="entry name" value="P-loop_NTPase"/>
</dbReference>
<protein>
    <recommendedName>
        <fullName evidence="6">ABC transporter domain-containing protein</fullName>
    </recommendedName>
</protein>
<dbReference type="InterPro" id="IPR013563">
    <property type="entry name" value="Oligopep_ABC_C"/>
</dbReference>